<dbReference type="GO" id="GO:0003677">
    <property type="term" value="F:DNA binding"/>
    <property type="evidence" value="ECO:0007669"/>
    <property type="project" value="UniProtKB-KW"/>
</dbReference>
<keyword evidence="7" id="KW-1185">Reference proteome</keyword>
<dbReference type="Pfam" id="PF00072">
    <property type="entry name" value="Response_reg"/>
    <property type="match status" value="1"/>
</dbReference>
<dbReference type="Proteomes" id="UP000245670">
    <property type="component" value="Unassembled WGS sequence"/>
</dbReference>
<dbReference type="InterPro" id="IPR000792">
    <property type="entry name" value="Tscrpt_reg_LuxR_C"/>
</dbReference>
<dbReference type="PANTHER" id="PTHR43214:SF43">
    <property type="entry name" value="TWO-COMPONENT RESPONSE REGULATOR"/>
    <property type="match status" value="1"/>
</dbReference>
<feature type="modified residue" description="4-aspartylphosphate" evidence="3">
    <location>
        <position position="58"/>
    </location>
</feature>
<dbReference type="CDD" id="cd06170">
    <property type="entry name" value="LuxR_C_like"/>
    <property type="match status" value="1"/>
</dbReference>
<dbReference type="PRINTS" id="PR00038">
    <property type="entry name" value="HTHLUXR"/>
</dbReference>
<dbReference type="PANTHER" id="PTHR43214">
    <property type="entry name" value="TWO-COMPONENT RESPONSE REGULATOR"/>
    <property type="match status" value="1"/>
</dbReference>
<dbReference type="InterPro" id="IPR039420">
    <property type="entry name" value="WalR-like"/>
</dbReference>
<dbReference type="GO" id="GO:0000160">
    <property type="term" value="P:phosphorelay signal transduction system"/>
    <property type="evidence" value="ECO:0007669"/>
    <property type="project" value="InterPro"/>
</dbReference>
<dbReference type="InterPro" id="IPR016032">
    <property type="entry name" value="Sig_transdc_resp-reg_C-effctor"/>
</dbReference>
<evidence type="ECO:0000256" key="1">
    <source>
        <dbReference type="ARBA" id="ARBA00022553"/>
    </source>
</evidence>
<keyword evidence="1 3" id="KW-0597">Phosphoprotein</keyword>
<feature type="domain" description="Response regulatory" evidence="5">
    <location>
        <begin position="6"/>
        <end position="123"/>
    </location>
</feature>
<evidence type="ECO:0000259" key="4">
    <source>
        <dbReference type="PROSITE" id="PS50043"/>
    </source>
</evidence>
<reference evidence="6 7" key="1">
    <citation type="submission" date="2018-05" db="EMBL/GenBank/DDBJ databases">
        <title>Polaribacter aquimarinus sp. nov., isolated from sediment in a sediment of sea.</title>
        <authorList>
            <person name="Lu D."/>
        </authorList>
    </citation>
    <scope>NUCLEOTIDE SEQUENCE [LARGE SCALE GENOMIC DNA]</scope>
    <source>
        <strain evidence="6 7">ZY113</strain>
    </source>
</reference>
<dbReference type="SMART" id="SM00421">
    <property type="entry name" value="HTH_LUXR"/>
    <property type="match status" value="1"/>
</dbReference>
<dbReference type="RefSeq" id="WP_109405735.1">
    <property type="nucleotide sequence ID" value="NZ_QFFG01000006.1"/>
</dbReference>
<dbReference type="Gene3D" id="3.40.50.2300">
    <property type="match status" value="1"/>
</dbReference>
<dbReference type="PROSITE" id="PS00622">
    <property type="entry name" value="HTH_LUXR_1"/>
    <property type="match status" value="1"/>
</dbReference>
<dbReference type="InterPro" id="IPR011006">
    <property type="entry name" value="CheY-like_superfamily"/>
</dbReference>
<proteinExistence type="predicted"/>
<keyword evidence="2 6" id="KW-0238">DNA-binding</keyword>
<dbReference type="CDD" id="cd17535">
    <property type="entry name" value="REC_NarL-like"/>
    <property type="match status" value="1"/>
</dbReference>
<dbReference type="EMBL" id="QFFG01000006">
    <property type="protein sequence ID" value="PWG04365.1"/>
    <property type="molecule type" value="Genomic_DNA"/>
</dbReference>
<dbReference type="InterPro" id="IPR058245">
    <property type="entry name" value="NreC/VraR/RcsB-like_REC"/>
</dbReference>
<dbReference type="Pfam" id="PF00196">
    <property type="entry name" value="GerE"/>
    <property type="match status" value="1"/>
</dbReference>
<dbReference type="SUPFAM" id="SSF46894">
    <property type="entry name" value="C-terminal effector domain of the bipartite response regulators"/>
    <property type="match status" value="1"/>
</dbReference>
<dbReference type="AlphaFoldDB" id="A0A2U2J7P9"/>
<evidence type="ECO:0000256" key="2">
    <source>
        <dbReference type="ARBA" id="ARBA00023125"/>
    </source>
</evidence>
<sequence length="211" mass="23730">MSEIIRLVIADDHILFRAGLSELLKKNEDIVIVDTVSDGEQFMKLIENQNKIDIVLLDITMPNLDGFGVLKKMNAVKTNIKPIIISMHNEGNYIAKCAKSGAYGYLLKNADEEELLKSIRTVAKGKKYFSPEIAEKMINFMSENKISSDILTTKELQVLKLIAKGMTTKEIALQLYVSTRTIETHRANILKKLEVKNTAALIKKATDYNLV</sequence>
<comment type="caution">
    <text evidence="6">The sequence shown here is derived from an EMBL/GenBank/DDBJ whole genome shotgun (WGS) entry which is preliminary data.</text>
</comment>
<dbReference type="OrthoDB" id="9795108at2"/>
<feature type="domain" description="HTH luxR-type" evidence="4">
    <location>
        <begin position="144"/>
        <end position="209"/>
    </location>
</feature>
<dbReference type="PROSITE" id="PS50110">
    <property type="entry name" value="RESPONSE_REGULATORY"/>
    <property type="match status" value="1"/>
</dbReference>
<protein>
    <submittedName>
        <fullName evidence="6">DNA-binding response regulator</fullName>
    </submittedName>
</protein>
<evidence type="ECO:0000313" key="6">
    <source>
        <dbReference type="EMBL" id="PWG04365.1"/>
    </source>
</evidence>
<dbReference type="PROSITE" id="PS50043">
    <property type="entry name" value="HTH_LUXR_2"/>
    <property type="match status" value="1"/>
</dbReference>
<organism evidence="6 7">
    <name type="scientific">Polaribacter aquimarinus</name>
    <dbReference type="NCBI Taxonomy" id="2100726"/>
    <lineage>
        <taxon>Bacteria</taxon>
        <taxon>Pseudomonadati</taxon>
        <taxon>Bacteroidota</taxon>
        <taxon>Flavobacteriia</taxon>
        <taxon>Flavobacteriales</taxon>
        <taxon>Flavobacteriaceae</taxon>
    </lineage>
</organism>
<evidence type="ECO:0000313" key="7">
    <source>
        <dbReference type="Proteomes" id="UP000245670"/>
    </source>
</evidence>
<evidence type="ECO:0000259" key="5">
    <source>
        <dbReference type="PROSITE" id="PS50110"/>
    </source>
</evidence>
<dbReference type="InterPro" id="IPR001789">
    <property type="entry name" value="Sig_transdc_resp-reg_receiver"/>
</dbReference>
<accession>A0A2U2J7P9</accession>
<evidence type="ECO:0000256" key="3">
    <source>
        <dbReference type="PROSITE-ProRule" id="PRU00169"/>
    </source>
</evidence>
<dbReference type="GO" id="GO:0006355">
    <property type="term" value="P:regulation of DNA-templated transcription"/>
    <property type="evidence" value="ECO:0007669"/>
    <property type="project" value="InterPro"/>
</dbReference>
<gene>
    <name evidence="6" type="ORF">DIS07_13245</name>
</gene>
<name>A0A2U2J7P9_9FLAO</name>
<dbReference type="SUPFAM" id="SSF52172">
    <property type="entry name" value="CheY-like"/>
    <property type="match status" value="1"/>
</dbReference>
<dbReference type="SMART" id="SM00448">
    <property type="entry name" value="REC"/>
    <property type="match status" value="1"/>
</dbReference>